<keyword evidence="1" id="KW-0677">Repeat</keyword>
<evidence type="ECO:0000313" key="5">
    <source>
        <dbReference type="Proteomes" id="UP000193642"/>
    </source>
</evidence>
<feature type="repeat" description="ANK" evidence="3">
    <location>
        <begin position="127"/>
        <end position="159"/>
    </location>
</feature>
<gene>
    <name evidence="4" type="ORF">BCR33DRAFT_851324</name>
</gene>
<dbReference type="EMBL" id="MCGO01000026">
    <property type="protein sequence ID" value="ORY43112.1"/>
    <property type="molecule type" value="Genomic_DNA"/>
</dbReference>
<proteinExistence type="predicted"/>
<keyword evidence="5" id="KW-1185">Reference proteome</keyword>
<dbReference type="AlphaFoldDB" id="A0A1Y2C7V1"/>
<reference evidence="4 5" key="1">
    <citation type="submission" date="2016-07" db="EMBL/GenBank/DDBJ databases">
        <title>Pervasive Adenine N6-methylation of Active Genes in Fungi.</title>
        <authorList>
            <consortium name="DOE Joint Genome Institute"/>
            <person name="Mondo S.J."/>
            <person name="Dannebaum R.O."/>
            <person name="Kuo R.C."/>
            <person name="Labutti K."/>
            <person name="Haridas S."/>
            <person name="Kuo A."/>
            <person name="Salamov A."/>
            <person name="Ahrendt S.R."/>
            <person name="Lipzen A."/>
            <person name="Sullivan W."/>
            <person name="Andreopoulos W.B."/>
            <person name="Clum A."/>
            <person name="Lindquist E."/>
            <person name="Daum C."/>
            <person name="Ramamoorthy G.K."/>
            <person name="Gryganskyi A."/>
            <person name="Culley D."/>
            <person name="Magnuson J.K."/>
            <person name="James T.Y."/>
            <person name="O'Malley M.A."/>
            <person name="Stajich J.E."/>
            <person name="Spatafora J.W."/>
            <person name="Visel A."/>
            <person name="Grigoriev I.V."/>
        </authorList>
    </citation>
    <scope>NUCLEOTIDE SEQUENCE [LARGE SCALE GENOMIC DNA]</scope>
    <source>
        <strain evidence="4 5">JEL800</strain>
    </source>
</reference>
<dbReference type="SMART" id="SM00248">
    <property type="entry name" value="ANK"/>
    <property type="match status" value="4"/>
</dbReference>
<dbReference type="Pfam" id="PF12796">
    <property type="entry name" value="Ank_2"/>
    <property type="match status" value="2"/>
</dbReference>
<feature type="repeat" description="ANK" evidence="3">
    <location>
        <begin position="160"/>
        <end position="193"/>
    </location>
</feature>
<dbReference type="SUPFAM" id="SSF48403">
    <property type="entry name" value="Ankyrin repeat"/>
    <property type="match status" value="1"/>
</dbReference>
<dbReference type="STRING" id="329046.A0A1Y2C7V1"/>
<comment type="caution">
    <text evidence="4">The sequence shown here is derived from an EMBL/GenBank/DDBJ whole genome shotgun (WGS) entry which is preliminary data.</text>
</comment>
<name>A0A1Y2C7V1_9FUNG</name>
<sequence>METPSSTILSALQTLSIPSSELTLQQLLKDSVATGDLAGLRQLMENKKLAIQCIDASNGWPILFYAIKYNQNTIVQYLLERGHEAEGISRDFAGNTAIIIAAEHKNEEAVAIYVNLFPQIVDMVNQKGQTALMIAASKGMTKCILILLESGANAGMVDEDGSTALHYSMSYGFAEASVLLIERGGVSMHIKNKKGFTAHDYAYNTDLLF</sequence>
<evidence type="ECO:0000256" key="2">
    <source>
        <dbReference type="ARBA" id="ARBA00023043"/>
    </source>
</evidence>
<evidence type="ECO:0000256" key="3">
    <source>
        <dbReference type="PROSITE-ProRule" id="PRU00023"/>
    </source>
</evidence>
<dbReference type="PROSITE" id="PS50088">
    <property type="entry name" value="ANK_REPEAT"/>
    <property type="match status" value="2"/>
</dbReference>
<accession>A0A1Y2C7V1</accession>
<dbReference type="InterPro" id="IPR002110">
    <property type="entry name" value="Ankyrin_rpt"/>
</dbReference>
<dbReference type="OrthoDB" id="426293at2759"/>
<dbReference type="Proteomes" id="UP000193642">
    <property type="component" value="Unassembled WGS sequence"/>
</dbReference>
<dbReference type="PROSITE" id="PS50297">
    <property type="entry name" value="ANK_REP_REGION"/>
    <property type="match status" value="1"/>
</dbReference>
<evidence type="ECO:0000256" key="1">
    <source>
        <dbReference type="ARBA" id="ARBA00022737"/>
    </source>
</evidence>
<dbReference type="PANTHER" id="PTHR24198">
    <property type="entry name" value="ANKYRIN REPEAT AND PROTEIN KINASE DOMAIN-CONTAINING PROTEIN"/>
    <property type="match status" value="1"/>
</dbReference>
<protein>
    <submittedName>
        <fullName evidence="4">Ankyrin</fullName>
    </submittedName>
</protein>
<dbReference type="Gene3D" id="1.25.40.20">
    <property type="entry name" value="Ankyrin repeat-containing domain"/>
    <property type="match status" value="1"/>
</dbReference>
<dbReference type="PANTHER" id="PTHR24198:SF165">
    <property type="entry name" value="ANKYRIN REPEAT-CONTAINING PROTEIN-RELATED"/>
    <property type="match status" value="1"/>
</dbReference>
<organism evidence="4 5">
    <name type="scientific">Rhizoclosmatium globosum</name>
    <dbReference type="NCBI Taxonomy" id="329046"/>
    <lineage>
        <taxon>Eukaryota</taxon>
        <taxon>Fungi</taxon>
        <taxon>Fungi incertae sedis</taxon>
        <taxon>Chytridiomycota</taxon>
        <taxon>Chytridiomycota incertae sedis</taxon>
        <taxon>Chytridiomycetes</taxon>
        <taxon>Chytridiales</taxon>
        <taxon>Chytriomycetaceae</taxon>
        <taxon>Rhizoclosmatium</taxon>
    </lineage>
</organism>
<evidence type="ECO:0000313" key="4">
    <source>
        <dbReference type="EMBL" id="ORY43112.1"/>
    </source>
</evidence>
<dbReference type="InterPro" id="IPR036770">
    <property type="entry name" value="Ankyrin_rpt-contain_sf"/>
</dbReference>
<keyword evidence="2 3" id="KW-0040">ANK repeat</keyword>